<dbReference type="Proteomes" id="UP001444071">
    <property type="component" value="Unassembled WGS sequence"/>
</dbReference>
<dbReference type="EMBL" id="JAHRIM010008225">
    <property type="protein sequence ID" value="MEQ2259874.1"/>
    <property type="molecule type" value="Genomic_DNA"/>
</dbReference>
<comment type="caution">
    <text evidence="2">The sequence shown here is derived from an EMBL/GenBank/DDBJ whole genome shotgun (WGS) entry which is preliminary data.</text>
</comment>
<evidence type="ECO:0000313" key="2">
    <source>
        <dbReference type="EMBL" id="MEQ2259874.1"/>
    </source>
</evidence>
<proteinExistence type="predicted"/>
<feature type="region of interest" description="Disordered" evidence="1">
    <location>
        <begin position="88"/>
        <end position="111"/>
    </location>
</feature>
<evidence type="ECO:0000313" key="3">
    <source>
        <dbReference type="Proteomes" id="UP001444071"/>
    </source>
</evidence>
<name>A0ABV0VSA6_9TELE</name>
<reference evidence="2 3" key="1">
    <citation type="submission" date="2021-06" db="EMBL/GenBank/DDBJ databases">
        <authorList>
            <person name="Palmer J.M."/>
        </authorList>
    </citation>
    <scope>NUCLEOTIDE SEQUENCE [LARGE SCALE GENOMIC DNA]</scope>
    <source>
        <strain evidence="2 3">XR_2019</strain>
        <tissue evidence="2">Muscle</tissue>
    </source>
</reference>
<gene>
    <name evidence="2" type="ORF">XENORESO_020705</name>
</gene>
<accession>A0ABV0VSA6</accession>
<protein>
    <submittedName>
        <fullName evidence="2">Uncharacterized protein</fullName>
    </submittedName>
</protein>
<keyword evidence="3" id="KW-1185">Reference proteome</keyword>
<evidence type="ECO:0000256" key="1">
    <source>
        <dbReference type="SAM" id="MobiDB-lite"/>
    </source>
</evidence>
<organism evidence="2 3">
    <name type="scientific">Xenotaenia resolanae</name>
    <dbReference type="NCBI Taxonomy" id="208358"/>
    <lineage>
        <taxon>Eukaryota</taxon>
        <taxon>Metazoa</taxon>
        <taxon>Chordata</taxon>
        <taxon>Craniata</taxon>
        <taxon>Vertebrata</taxon>
        <taxon>Euteleostomi</taxon>
        <taxon>Actinopterygii</taxon>
        <taxon>Neopterygii</taxon>
        <taxon>Teleostei</taxon>
        <taxon>Neoteleostei</taxon>
        <taxon>Acanthomorphata</taxon>
        <taxon>Ovalentaria</taxon>
        <taxon>Atherinomorphae</taxon>
        <taxon>Cyprinodontiformes</taxon>
        <taxon>Goodeidae</taxon>
        <taxon>Xenotaenia</taxon>
    </lineage>
</organism>
<sequence>MDVCLWDGPSETQEMNCSRTAGVPEKLAAQFLTYETFIRDSCTIHPSISIIHPSISGAYLGGQRSLCEKEGTPWTSLYSISGGSSMHTLRPMGNVERAPHQSQQSSFGSAG</sequence>
<feature type="compositionally biased region" description="Polar residues" evidence="1">
    <location>
        <begin position="100"/>
        <end position="111"/>
    </location>
</feature>